<proteinExistence type="inferred from homology"/>
<evidence type="ECO:0000256" key="10">
    <source>
        <dbReference type="SAM" id="Phobius"/>
    </source>
</evidence>
<evidence type="ECO:0000256" key="5">
    <source>
        <dbReference type="ARBA" id="ARBA00022946"/>
    </source>
</evidence>
<dbReference type="STRING" id="54.SAMN02745121_03031"/>
<evidence type="ECO:0000256" key="3">
    <source>
        <dbReference type="ARBA" id="ARBA00022630"/>
    </source>
</evidence>
<comment type="catalytic activity">
    <reaction evidence="8">
        <text>a quinone + NADH + H(+) = a quinol + NAD(+)</text>
        <dbReference type="Rhea" id="RHEA:46160"/>
        <dbReference type="ChEBI" id="CHEBI:15378"/>
        <dbReference type="ChEBI" id="CHEBI:24646"/>
        <dbReference type="ChEBI" id="CHEBI:57540"/>
        <dbReference type="ChEBI" id="CHEBI:57945"/>
        <dbReference type="ChEBI" id="CHEBI:132124"/>
        <dbReference type="EC" id="1.6.5.9"/>
    </reaction>
</comment>
<keyword evidence="3" id="KW-0285">Flavoprotein</keyword>
<dbReference type="PRINTS" id="PR00368">
    <property type="entry name" value="FADPNR"/>
</dbReference>
<evidence type="ECO:0000256" key="2">
    <source>
        <dbReference type="ARBA" id="ARBA00012637"/>
    </source>
</evidence>
<evidence type="ECO:0000256" key="4">
    <source>
        <dbReference type="ARBA" id="ARBA00022827"/>
    </source>
</evidence>
<name>A0A1I1XRL2_9BACT</name>
<organism evidence="13 14">
    <name type="scientific">Nannocystis exedens</name>
    <dbReference type="NCBI Taxonomy" id="54"/>
    <lineage>
        <taxon>Bacteria</taxon>
        <taxon>Pseudomonadati</taxon>
        <taxon>Myxococcota</taxon>
        <taxon>Polyangia</taxon>
        <taxon>Nannocystales</taxon>
        <taxon>Nannocystaceae</taxon>
        <taxon>Nannocystis</taxon>
    </lineage>
</organism>
<dbReference type="InterPro" id="IPR045024">
    <property type="entry name" value="NDH-2"/>
</dbReference>
<protein>
    <recommendedName>
        <fullName evidence="2">NADH:ubiquinone reductase (non-electrogenic)</fullName>
        <ecNumber evidence="2">1.6.5.9</ecNumber>
    </recommendedName>
</protein>
<feature type="transmembrane region" description="Helical" evidence="10">
    <location>
        <begin position="168"/>
        <end position="186"/>
    </location>
</feature>
<feature type="domain" description="External alternative NADH-ubiquinone oxidoreductase-like C-terminal" evidence="12">
    <location>
        <begin position="529"/>
        <end position="586"/>
    </location>
</feature>
<dbReference type="AlphaFoldDB" id="A0A1I1XRL2"/>
<dbReference type="OrthoDB" id="9781621at2"/>
<evidence type="ECO:0000256" key="1">
    <source>
        <dbReference type="ARBA" id="ARBA00005272"/>
    </source>
</evidence>
<dbReference type="PANTHER" id="PTHR43706:SF47">
    <property type="entry name" value="EXTERNAL NADH-UBIQUINONE OXIDOREDUCTASE 1, MITOCHONDRIAL-RELATED"/>
    <property type="match status" value="1"/>
</dbReference>
<evidence type="ECO:0000256" key="8">
    <source>
        <dbReference type="ARBA" id="ARBA00047599"/>
    </source>
</evidence>
<keyword evidence="4" id="KW-0274">FAD</keyword>
<dbReference type="EMBL" id="FOMX01000008">
    <property type="protein sequence ID" value="SFE09992.1"/>
    <property type="molecule type" value="Genomic_DNA"/>
</dbReference>
<comment type="similarity">
    <text evidence="1">Belongs to the NADH dehydrogenase family.</text>
</comment>
<dbReference type="Proteomes" id="UP000199400">
    <property type="component" value="Unassembled WGS sequence"/>
</dbReference>
<dbReference type="GO" id="GO:0050136">
    <property type="term" value="F:NADH dehydrogenase (quinone) (non-electrogenic) activity"/>
    <property type="evidence" value="ECO:0007669"/>
    <property type="project" value="UniProtKB-EC"/>
</dbReference>
<feature type="domain" description="FAD/NAD(P)-binding" evidence="11">
    <location>
        <begin position="169"/>
        <end position="504"/>
    </location>
</feature>
<dbReference type="EC" id="1.6.5.9" evidence="2"/>
<feature type="region of interest" description="Disordered" evidence="9">
    <location>
        <begin position="604"/>
        <end position="645"/>
    </location>
</feature>
<reference evidence="14" key="1">
    <citation type="submission" date="2016-10" db="EMBL/GenBank/DDBJ databases">
        <authorList>
            <person name="Varghese N."/>
            <person name="Submissions S."/>
        </authorList>
    </citation>
    <scope>NUCLEOTIDE SEQUENCE [LARGE SCALE GENOMIC DNA]</scope>
    <source>
        <strain evidence="14">ATCC 25963</strain>
    </source>
</reference>
<evidence type="ECO:0000313" key="13">
    <source>
        <dbReference type="EMBL" id="SFE09992.1"/>
    </source>
</evidence>
<dbReference type="InterPro" id="IPR036188">
    <property type="entry name" value="FAD/NAD-bd_sf"/>
</dbReference>
<feature type="transmembrane region" description="Helical" evidence="10">
    <location>
        <begin position="128"/>
        <end position="148"/>
    </location>
</feature>
<keyword evidence="5" id="KW-0809">Transit peptide</keyword>
<feature type="transmembrane region" description="Helical" evidence="10">
    <location>
        <begin position="103"/>
        <end position="122"/>
    </location>
</feature>
<feature type="transmembrane region" description="Helical" evidence="10">
    <location>
        <begin position="68"/>
        <end position="91"/>
    </location>
</feature>
<evidence type="ECO:0000256" key="6">
    <source>
        <dbReference type="ARBA" id="ARBA00023002"/>
    </source>
</evidence>
<keyword evidence="10" id="KW-0472">Membrane</keyword>
<keyword evidence="6" id="KW-0560">Oxidoreductase</keyword>
<dbReference type="InterPro" id="IPR054585">
    <property type="entry name" value="NDH2-like_C"/>
</dbReference>
<dbReference type="Gene3D" id="3.50.50.100">
    <property type="match status" value="1"/>
</dbReference>
<accession>A0A1I1XRL2</accession>
<dbReference type="RefSeq" id="WP_096331121.1">
    <property type="nucleotide sequence ID" value="NZ_FOMX01000008.1"/>
</dbReference>
<keyword evidence="10" id="KW-1133">Transmembrane helix</keyword>
<dbReference type="InterPro" id="IPR023753">
    <property type="entry name" value="FAD/NAD-binding_dom"/>
</dbReference>
<dbReference type="Pfam" id="PF22366">
    <property type="entry name" value="NDH2_C"/>
    <property type="match status" value="1"/>
</dbReference>
<gene>
    <name evidence="13" type="ORF">SAMN02745121_03031</name>
</gene>
<dbReference type="SUPFAM" id="SSF51905">
    <property type="entry name" value="FAD/NAD(P)-binding domain"/>
    <property type="match status" value="2"/>
</dbReference>
<keyword evidence="10" id="KW-0812">Transmembrane</keyword>
<evidence type="ECO:0000256" key="9">
    <source>
        <dbReference type="SAM" id="MobiDB-lite"/>
    </source>
</evidence>
<evidence type="ECO:0000259" key="12">
    <source>
        <dbReference type="Pfam" id="PF22366"/>
    </source>
</evidence>
<dbReference type="PANTHER" id="PTHR43706">
    <property type="entry name" value="NADH DEHYDROGENASE"/>
    <property type="match status" value="1"/>
</dbReference>
<evidence type="ECO:0000259" key="11">
    <source>
        <dbReference type="Pfam" id="PF07992"/>
    </source>
</evidence>
<evidence type="ECO:0000313" key="14">
    <source>
        <dbReference type="Proteomes" id="UP000199400"/>
    </source>
</evidence>
<keyword evidence="7" id="KW-0520">NAD</keyword>
<keyword evidence="14" id="KW-1185">Reference proteome</keyword>
<sequence length="645" mass="71219">MVPVDRHRLTNHPFGRKLMTSAALLLGLGLFFGVWIASVELTLGETTTVALFQWGERLEILRSRRAEVFWALFFGHAVSLALVTTVSAFLLRQVALARGARKALIGGLVILGALDLVCWLLLPMWGNASVLLGGAIILESVLLLYVALHPLRDMWIYRRWTGTGGPPVRVVIVGGGFAGLYTALHLDRRLGYHKDLQISVIDRRNYFLFPPLLPSVAAGSIETRQVTYPFRRIFEAANVTFKKESVEAIDLDKKIIRARVDVDDDPVTGEPQVIWCETQYDILVLCPGSDTNTFNTPGVREHAFFMRELGDAIAVRNHIIDNFERAARETDGDRRREQLTFVVVGAGPTGVELAAEVRDLIDHILMSRYPEIDPAEVSVVMIQSGEQILPGWHKEVVGSAEGRLRKLRVDLRLGRRVVHVTPFAVTLDDGTKIATRTCVWCAGVKPSPLLAACNLPLHKSGRVEIADDLRVKGRDDVFVLGDAAFLLHDGSPLPPLGQVAFQQGQHAATNIDLLLRKQPTKPFKYFNYGALVSVGDKFAAIDLFGVRMSGFIAWWVWRTLYLAKLVGFGNKVRVVIDWTLDLIIERSISQIAADRQDFSGNKFAENTPLAARPRPQDGLPDGLSPPAPAPVPTQHAPVVPTAPPA</sequence>
<dbReference type="Pfam" id="PF07992">
    <property type="entry name" value="Pyr_redox_2"/>
    <property type="match status" value="1"/>
</dbReference>
<evidence type="ECO:0000256" key="7">
    <source>
        <dbReference type="ARBA" id="ARBA00023027"/>
    </source>
</evidence>